<evidence type="ECO:0000256" key="11">
    <source>
        <dbReference type="PIRSR" id="PIRSR602401-1"/>
    </source>
</evidence>
<dbReference type="AlphaFoldDB" id="A0AAX6GSC4"/>
<evidence type="ECO:0000256" key="2">
    <source>
        <dbReference type="ARBA" id="ARBA00010617"/>
    </source>
</evidence>
<dbReference type="GO" id="GO:0016705">
    <property type="term" value="F:oxidoreductase activity, acting on paired donors, with incorporation or reduction of molecular oxygen"/>
    <property type="evidence" value="ECO:0007669"/>
    <property type="project" value="InterPro"/>
</dbReference>
<protein>
    <submittedName>
        <fullName evidence="14">Cytochrome P450 714B3-like</fullName>
    </submittedName>
</protein>
<evidence type="ECO:0000256" key="12">
    <source>
        <dbReference type="RuleBase" id="RU000461"/>
    </source>
</evidence>
<organism evidence="14 15">
    <name type="scientific">Iris pallida</name>
    <name type="common">Sweet iris</name>
    <dbReference type="NCBI Taxonomy" id="29817"/>
    <lineage>
        <taxon>Eukaryota</taxon>
        <taxon>Viridiplantae</taxon>
        <taxon>Streptophyta</taxon>
        <taxon>Embryophyta</taxon>
        <taxon>Tracheophyta</taxon>
        <taxon>Spermatophyta</taxon>
        <taxon>Magnoliopsida</taxon>
        <taxon>Liliopsida</taxon>
        <taxon>Asparagales</taxon>
        <taxon>Iridaceae</taxon>
        <taxon>Iridoideae</taxon>
        <taxon>Irideae</taxon>
        <taxon>Iris</taxon>
    </lineage>
</organism>
<dbReference type="GO" id="GO:0004497">
    <property type="term" value="F:monooxygenase activity"/>
    <property type="evidence" value="ECO:0007669"/>
    <property type="project" value="UniProtKB-KW"/>
</dbReference>
<evidence type="ECO:0000256" key="5">
    <source>
        <dbReference type="ARBA" id="ARBA00022723"/>
    </source>
</evidence>
<reference evidence="14" key="1">
    <citation type="journal article" date="2023" name="GigaByte">
        <title>Genome assembly of the bearded iris, Iris pallida Lam.</title>
        <authorList>
            <person name="Bruccoleri R.E."/>
            <person name="Oakeley E.J."/>
            <person name="Faust A.M.E."/>
            <person name="Altorfer M."/>
            <person name="Dessus-Babus S."/>
            <person name="Burckhardt D."/>
            <person name="Oertli M."/>
            <person name="Naumann U."/>
            <person name="Petersen F."/>
            <person name="Wong J."/>
        </authorList>
    </citation>
    <scope>NUCLEOTIDE SEQUENCE</scope>
    <source>
        <strain evidence="14">GSM-AAB239-AS_SAM_17_03QT</strain>
    </source>
</reference>
<proteinExistence type="inferred from homology"/>
<evidence type="ECO:0000256" key="1">
    <source>
        <dbReference type="ARBA" id="ARBA00004370"/>
    </source>
</evidence>
<keyword evidence="3 11" id="KW-0349">Heme</keyword>
<dbReference type="InterPro" id="IPR017972">
    <property type="entry name" value="Cyt_P450_CS"/>
</dbReference>
<keyword evidence="7 12" id="KW-0560">Oxidoreductase</keyword>
<keyword evidence="8 11" id="KW-0408">Iron</keyword>
<gene>
    <name evidence="14" type="ORF">M6B38_348065</name>
</gene>
<dbReference type="PRINTS" id="PR00463">
    <property type="entry name" value="EP450I"/>
</dbReference>
<dbReference type="SUPFAM" id="SSF48264">
    <property type="entry name" value="Cytochrome P450"/>
    <property type="match status" value="1"/>
</dbReference>
<evidence type="ECO:0000256" key="6">
    <source>
        <dbReference type="ARBA" id="ARBA00022989"/>
    </source>
</evidence>
<dbReference type="GO" id="GO:0005506">
    <property type="term" value="F:iron ion binding"/>
    <property type="evidence" value="ECO:0007669"/>
    <property type="project" value="InterPro"/>
</dbReference>
<feature type="binding site" description="axial binding residue" evidence="11">
    <location>
        <position position="459"/>
    </location>
    <ligand>
        <name>heme</name>
        <dbReference type="ChEBI" id="CHEBI:30413"/>
    </ligand>
    <ligandPart>
        <name>Fe</name>
        <dbReference type="ChEBI" id="CHEBI:18248"/>
    </ligandPart>
</feature>
<dbReference type="PROSITE" id="PS00086">
    <property type="entry name" value="CYTOCHROME_P450"/>
    <property type="match status" value="1"/>
</dbReference>
<sequence length="513" mass="58713">MEVVFLVAFLFISLSFVLYLYTVLWLRPQRILHVLKKQGIDGPRPRFLSGNLSEMRRMTLMAAKNIGGDDHPMNQDYAKTLFPYMYQWRKTYGQTFVFFVGRRASVYVSQTDIVREMSLRVSTDLGKATHLRKIQKPLFGGGILKSNGSEWAHQRKTIAPEFYMDKVKGMMELMVKSAIPLLKSWEERVEREGGTADIDIGNDLQDFSADVISRACFGGSYSKGKEIFEKIRALSQFISTKRKLFDITDTFLPTKSNREVQRLEGEIRSLILHVVRERMEESTCEDDLLRSILENADINHVGSSDSVDSFIVDNCKNIYFAGHETTAVAATWCLMLLSFYPEWQDRARAEVMEVCRGQPPNANMIHNMKTLTMVIQETLRLYPPSPLVVRETFRDMRFGKFHFPKGVDLWIPTSTMHHDPALWGSDADEFRPERFAHGVSGACRHPNAYLPFGFGARTCLGQNFAMVELKVVLSLLLSRLTFSPSPKYRHSPAFRLIIAPEFGMQLTVKKLSQ</sequence>
<dbReference type="Pfam" id="PF00067">
    <property type="entry name" value="p450"/>
    <property type="match status" value="1"/>
</dbReference>
<evidence type="ECO:0000256" key="9">
    <source>
        <dbReference type="ARBA" id="ARBA00023033"/>
    </source>
</evidence>
<comment type="cofactor">
    <cofactor evidence="11">
        <name>heme</name>
        <dbReference type="ChEBI" id="CHEBI:30413"/>
    </cofactor>
</comment>
<dbReference type="InterPro" id="IPR036396">
    <property type="entry name" value="Cyt_P450_sf"/>
</dbReference>
<dbReference type="Proteomes" id="UP001140949">
    <property type="component" value="Unassembled WGS sequence"/>
</dbReference>
<keyword evidence="4 13" id="KW-0812">Transmembrane</keyword>
<dbReference type="GO" id="GO:0006629">
    <property type="term" value="P:lipid metabolic process"/>
    <property type="evidence" value="ECO:0007669"/>
    <property type="project" value="UniProtKB-ARBA"/>
</dbReference>
<keyword evidence="6 13" id="KW-1133">Transmembrane helix</keyword>
<comment type="caution">
    <text evidence="14">The sequence shown here is derived from an EMBL/GenBank/DDBJ whole genome shotgun (WGS) entry which is preliminary data.</text>
</comment>
<evidence type="ECO:0000256" key="10">
    <source>
        <dbReference type="ARBA" id="ARBA00023136"/>
    </source>
</evidence>
<comment type="subcellular location">
    <subcellularLocation>
        <location evidence="1">Membrane</location>
    </subcellularLocation>
</comment>
<evidence type="ECO:0000313" key="15">
    <source>
        <dbReference type="Proteomes" id="UP001140949"/>
    </source>
</evidence>
<keyword evidence="5 11" id="KW-0479">Metal-binding</keyword>
<dbReference type="EMBL" id="JANAVB010016599">
    <property type="protein sequence ID" value="KAJ6831710.1"/>
    <property type="molecule type" value="Genomic_DNA"/>
</dbReference>
<evidence type="ECO:0000256" key="3">
    <source>
        <dbReference type="ARBA" id="ARBA00022617"/>
    </source>
</evidence>
<evidence type="ECO:0000256" key="4">
    <source>
        <dbReference type="ARBA" id="ARBA00022692"/>
    </source>
</evidence>
<name>A0AAX6GSC4_IRIPA</name>
<dbReference type="InterPro" id="IPR001128">
    <property type="entry name" value="Cyt_P450"/>
</dbReference>
<dbReference type="Gene3D" id="1.10.630.10">
    <property type="entry name" value="Cytochrome P450"/>
    <property type="match status" value="1"/>
</dbReference>
<evidence type="ECO:0000256" key="13">
    <source>
        <dbReference type="SAM" id="Phobius"/>
    </source>
</evidence>
<dbReference type="PRINTS" id="PR00385">
    <property type="entry name" value="P450"/>
</dbReference>
<reference evidence="14" key="2">
    <citation type="submission" date="2023-04" db="EMBL/GenBank/DDBJ databases">
        <authorList>
            <person name="Bruccoleri R.E."/>
            <person name="Oakeley E.J."/>
            <person name="Faust A.-M."/>
            <person name="Dessus-Babus S."/>
            <person name="Altorfer M."/>
            <person name="Burckhardt D."/>
            <person name="Oertli M."/>
            <person name="Naumann U."/>
            <person name="Petersen F."/>
            <person name="Wong J."/>
        </authorList>
    </citation>
    <scope>NUCLEOTIDE SEQUENCE</scope>
    <source>
        <strain evidence="14">GSM-AAB239-AS_SAM_17_03QT</strain>
        <tissue evidence="14">Leaf</tissue>
    </source>
</reference>
<feature type="transmembrane region" description="Helical" evidence="13">
    <location>
        <begin position="6"/>
        <end position="26"/>
    </location>
</feature>
<dbReference type="InterPro" id="IPR050665">
    <property type="entry name" value="Cytochrome_P450_Monooxygen"/>
</dbReference>
<evidence type="ECO:0000313" key="14">
    <source>
        <dbReference type="EMBL" id="KAJ6831710.1"/>
    </source>
</evidence>
<comment type="similarity">
    <text evidence="2 12">Belongs to the cytochrome P450 family.</text>
</comment>
<keyword evidence="15" id="KW-1185">Reference proteome</keyword>
<dbReference type="GO" id="GO:0016020">
    <property type="term" value="C:membrane"/>
    <property type="evidence" value="ECO:0007669"/>
    <property type="project" value="UniProtKB-SubCell"/>
</dbReference>
<dbReference type="PANTHER" id="PTHR24282:SF196">
    <property type="entry name" value="CYTOCHROME P450 714C2"/>
    <property type="match status" value="1"/>
</dbReference>
<evidence type="ECO:0000256" key="7">
    <source>
        <dbReference type="ARBA" id="ARBA00023002"/>
    </source>
</evidence>
<keyword evidence="9 12" id="KW-0503">Monooxygenase</keyword>
<dbReference type="InterPro" id="IPR002401">
    <property type="entry name" value="Cyt_P450_E_grp-I"/>
</dbReference>
<dbReference type="PANTHER" id="PTHR24282">
    <property type="entry name" value="CYTOCHROME P450 FAMILY MEMBER"/>
    <property type="match status" value="1"/>
</dbReference>
<dbReference type="GO" id="GO:0020037">
    <property type="term" value="F:heme binding"/>
    <property type="evidence" value="ECO:0007669"/>
    <property type="project" value="InterPro"/>
</dbReference>
<keyword evidence="10 13" id="KW-0472">Membrane</keyword>
<evidence type="ECO:0000256" key="8">
    <source>
        <dbReference type="ARBA" id="ARBA00023004"/>
    </source>
</evidence>
<accession>A0AAX6GSC4</accession>